<name>A0AAW4WTA4_9FIRM</name>
<feature type="non-terminal residue" evidence="1">
    <location>
        <position position="1"/>
    </location>
</feature>
<dbReference type="RefSeq" id="WP_173849740.1">
    <property type="nucleotide sequence ID" value="NZ_JAAISB010000052.1"/>
</dbReference>
<proteinExistence type="predicted"/>
<reference evidence="1" key="1">
    <citation type="submission" date="2021-10" db="EMBL/GenBank/DDBJ databases">
        <title>Collection of gut derived symbiotic bacterial strains cultured from healthy donors.</title>
        <authorList>
            <person name="Lin H."/>
            <person name="Littmann E."/>
            <person name="Claire K."/>
            <person name="Pamer E."/>
        </authorList>
    </citation>
    <scope>NUCLEOTIDE SEQUENCE</scope>
    <source>
        <strain evidence="1">MSK.22.92</strain>
    </source>
</reference>
<sequence>SPGMTAVKFKEYSLWCVYFLTAGIISTYHSSIDKKSILYAGQDLNSFLPRNEARVSFEYTEDTMEEIISATALYVKERLMPIFNRVYDLDSFIDFLKEYSINKLRACDTFEGESLVLIKTDNHDDFQTYFQQHLDELYAQIDAGNVGDGYTKEMAYDDLFHGIIESIVYPRDKVYSDKSLYNEALEEAERRKSENMKKLYSYQILKS</sequence>
<dbReference type="AlphaFoldDB" id="A0AAW4WTA4"/>
<gene>
    <name evidence="1" type="ORF">LK487_16160</name>
</gene>
<dbReference type="Proteomes" id="UP001197847">
    <property type="component" value="Unassembled WGS sequence"/>
</dbReference>
<protein>
    <submittedName>
        <fullName evidence="1">Uncharacterized protein</fullName>
    </submittedName>
</protein>
<evidence type="ECO:0000313" key="2">
    <source>
        <dbReference type="Proteomes" id="UP001197847"/>
    </source>
</evidence>
<accession>A0AAW4WTA4</accession>
<organism evidence="1 2">
    <name type="scientific">Agathobacter rectalis</name>
    <dbReference type="NCBI Taxonomy" id="39491"/>
    <lineage>
        <taxon>Bacteria</taxon>
        <taxon>Bacillati</taxon>
        <taxon>Bacillota</taxon>
        <taxon>Clostridia</taxon>
        <taxon>Lachnospirales</taxon>
        <taxon>Lachnospiraceae</taxon>
        <taxon>Agathobacter</taxon>
    </lineage>
</organism>
<dbReference type="EMBL" id="JAJFBX010000040">
    <property type="protein sequence ID" value="MCC2748532.1"/>
    <property type="molecule type" value="Genomic_DNA"/>
</dbReference>
<comment type="caution">
    <text evidence="1">The sequence shown here is derived from an EMBL/GenBank/DDBJ whole genome shotgun (WGS) entry which is preliminary data.</text>
</comment>
<evidence type="ECO:0000313" key="1">
    <source>
        <dbReference type="EMBL" id="MCC2748532.1"/>
    </source>
</evidence>